<name>A0A0A1U8Y6_ENTIV</name>
<evidence type="ECO:0000313" key="3">
    <source>
        <dbReference type="Proteomes" id="UP000014680"/>
    </source>
</evidence>
<feature type="transmembrane region" description="Helical" evidence="1">
    <location>
        <begin position="91"/>
        <end position="115"/>
    </location>
</feature>
<accession>A0A0A1U8Y6</accession>
<protein>
    <submittedName>
        <fullName evidence="2">Uncharacterized protein</fullName>
    </submittedName>
</protein>
<evidence type="ECO:0000256" key="1">
    <source>
        <dbReference type="SAM" id="Phobius"/>
    </source>
</evidence>
<feature type="transmembrane region" description="Helical" evidence="1">
    <location>
        <begin position="144"/>
        <end position="162"/>
    </location>
</feature>
<keyword evidence="1" id="KW-0472">Membrane</keyword>
<dbReference type="OMA" id="MITHSYS"/>
<keyword evidence="1" id="KW-1133">Transmembrane helix</keyword>
<gene>
    <name evidence="2" type="ORF">EIN_153190</name>
</gene>
<feature type="transmembrane region" description="Helical" evidence="1">
    <location>
        <begin position="212"/>
        <end position="232"/>
    </location>
</feature>
<dbReference type="OrthoDB" id="25218at2759"/>
<proteinExistence type="predicted"/>
<dbReference type="AlphaFoldDB" id="A0A0A1U8Y6"/>
<evidence type="ECO:0000313" key="2">
    <source>
        <dbReference type="EMBL" id="ELP91312.1"/>
    </source>
</evidence>
<dbReference type="EMBL" id="KB206474">
    <property type="protein sequence ID" value="ELP91312.1"/>
    <property type="molecule type" value="Genomic_DNA"/>
</dbReference>
<dbReference type="Proteomes" id="UP000014680">
    <property type="component" value="Unassembled WGS sequence"/>
</dbReference>
<feature type="transmembrane region" description="Helical" evidence="1">
    <location>
        <begin position="20"/>
        <end position="40"/>
    </location>
</feature>
<dbReference type="GeneID" id="14890148"/>
<sequence length="237" mass="27760">MEKGVEAFKRLSKNKALYRLLYDVCVVTFITVVTSEHMITHSYSFGRMCRFWTMWSCWSCLLYFFVAFCKQVALLLFPVVKKTPRSMVMSVLVDAVQQTAVVLCLCVTGMFWYLYFKSPSAVFRVDDGWQPSLMEELFVTHFEHSFPLLFLLVDCFVFAQGNKRVVLHYKASKYIPLCAFCSYSALALHDFFRYQIRPYPFMDKWNLTPILLMLIAVASLIQFVLNPVAYYIRKSLF</sequence>
<organism evidence="2 3">
    <name type="scientific">Entamoeba invadens IP1</name>
    <dbReference type="NCBI Taxonomy" id="370355"/>
    <lineage>
        <taxon>Eukaryota</taxon>
        <taxon>Amoebozoa</taxon>
        <taxon>Evosea</taxon>
        <taxon>Archamoebae</taxon>
        <taxon>Mastigamoebida</taxon>
        <taxon>Entamoebidae</taxon>
        <taxon>Entamoeba</taxon>
    </lineage>
</organism>
<dbReference type="KEGG" id="eiv:EIN_153190"/>
<dbReference type="RefSeq" id="XP_004258083.1">
    <property type="nucleotide sequence ID" value="XM_004258035.1"/>
</dbReference>
<keyword evidence="3" id="KW-1185">Reference proteome</keyword>
<feature type="transmembrane region" description="Helical" evidence="1">
    <location>
        <begin position="52"/>
        <end position="79"/>
    </location>
</feature>
<dbReference type="VEuPathDB" id="AmoebaDB:EIN_153190"/>
<keyword evidence="1" id="KW-0812">Transmembrane</keyword>
<feature type="transmembrane region" description="Helical" evidence="1">
    <location>
        <begin position="174"/>
        <end position="192"/>
    </location>
</feature>
<reference evidence="2 3" key="1">
    <citation type="submission" date="2012-10" db="EMBL/GenBank/DDBJ databases">
        <authorList>
            <person name="Zafar N."/>
            <person name="Inman J."/>
            <person name="Hall N."/>
            <person name="Lorenzi H."/>
            <person name="Caler E."/>
        </authorList>
    </citation>
    <scope>NUCLEOTIDE SEQUENCE [LARGE SCALE GENOMIC DNA]</scope>
    <source>
        <strain evidence="2 3">IP1</strain>
    </source>
</reference>